<keyword evidence="6 8" id="KW-0648">Protein biosynthesis</keyword>
<dbReference type="CDD" id="cd14275">
    <property type="entry name" value="UBA_EF-Ts"/>
    <property type="match status" value="1"/>
</dbReference>
<feature type="region of interest" description="Involved in Mg(2+) ion dislocation from EF-Tu" evidence="8">
    <location>
        <begin position="85"/>
        <end position="88"/>
    </location>
</feature>
<evidence type="ECO:0000256" key="8">
    <source>
        <dbReference type="HAMAP-Rule" id="MF_00050"/>
    </source>
</evidence>
<dbReference type="SUPFAM" id="SSF54713">
    <property type="entry name" value="Elongation factor Ts (EF-Ts), dimerisation domain"/>
    <property type="match status" value="2"/>
</dbReference>
<dbReference type="STRING" id="1454006.AW14_05265"/>
<gene>
    <name evidence="8" type="primary">tsf</name>
    <name evidence="10" type="ORF">AW14_05265</name>
</gene>
<evidence type="ECO:0000256" key="5">
    <source>
        <dbReference type="ARBA" id="ARBA00022768"/>
    </source>
</evidence>
<dbReference type="Gene3D" id="3.30.479.20">
    <property type="entry name" value="Elongation factor Ts, dimerisation domain"/>
    <property type="match status" value="3"/>
</dbReference>
<dbReference type="AlphaFoldDB" id="A0A0C5W7L2"/>
<dbReference type="InterPro" id="IPR018101">
    <property type="entry name" value="Transl_elong_Ts_CS"/>
</dbReference>
<keyword evidence="4 8" id="KW-0963">Cytoplasm</keyword>
<dbReference type="InterPro" id="IPR014039">
    <property type="entry name" value="Transl_elong_EFTs/EF1B_dimer"/>
</dbReference>
<keyword evidence="11" id="KW-1185">Reference proteome</keyword>
<dbReference type="HOGENOM" id="CLU_047155_0_1_10"/>
<evidence type="ECO:0000256" key="7">
    <source>
        <dbReference type="ARBA" id="ARBA00025453"/>
    </source>
</evidence>
<comment type="function">
    <text evidence="7 8">Associates with the EF-Tu.GDP complex and induces the exchange of GDP to GTP. It remains bound to the aminoacyl-tRNA.EF-Tu.GTP complex up to the GTP hydrolysis stage on the ribosome.</text>
</comment>
<comment type="subcellular location">
    <subcellularLocation>
        <location evidence="1 8">Cytoplasm</location>
    </subcellularLocation>
</comment>
<dbReference type="Gene3D" id="1.10.286.20">
    <property type="match status" value="2"/>
</dbReference>
<protein>
    <recommendedName>
        <fullName evidence="3 8">Elongation factor Ts</fullName>
        <shortName evidence="8">EF-Ts</shortName>
    </recommendedName>
</protein>
<dbReference type="Pfam" id="PF00889">
    <property type="entry name" value="EF_TS"/>
    <property type="match status" value="2"/>
</dbReference>
<dbReference type="InterPro" id="IPR036402">
    <property type="entry name" value="EF-Ts_dimer_sf"/>
</dbReference>
<name>A0A0C5W7L2_9FLAO</name>
<evidence type="ECO:0000313" key="10">
    <source>
        <dbReference type="EMBL" id="AJR03138.1"/>
    </source>
</evidence>
<dbReference type="NCBIfam" id="TIGR00116">
    <property type="entry name" value="tsf"/>
    <property type="match status" value="1"/>
</dbReference>
<dbReference type="PATRIC" id="fig|1454006.5.peg.1033"/>
<keyword evidence="5 8" id="KW-0251">Elongation factor</keyword>
<evidence type="ECO:0000256" key="4">
    <source>
        <dbReference type="ARBA" id="ARBA00022490"/>
    </source>
</evidence>
<evidence type="ECO:0000256" key="2">
    <source>
        <dbReference type="ARBA" id="ARBA00005532"/>
    </source>
</evidence>
<sequence>MESTVKITAAEVNKLRQATGAGMMDCKKALVEAGGDFDKAIDVLRKKGQKVAEKRADRDSSEGAAVAKVNADNTSGVAIVLGCETDFVGKNENFVKLANDLADLALNFDTKEAFLAADFGGMTVADKLVEQTGVIGEKLDITAFEKLDAPYVGYYVHINKIAALVGLSAKVDNAETLVKDVAMQVASMGASTLSYKDFDPAYIASETEARIAVIEKDNEELARLGKTLKNVPKYISMAQLTPEVLAQAEEDAKAELKAEGKPEQIWDRILPGKLERFISDNTTLDQEKCLLDQNFIKDEKINVAKYVVSYGDVVITDFKRASVG</sequence>
<dbReference type="FunFam" id="1.10.8.10:FF:000001">
    <property type="entry name" value="Elongation factor Ts"/>
    <property type="match status" value="1"/>
</dbReference>
<dbReference type="SUPFAM" id="SSF46934">
    <property type="entry name" value="UBA-like"/>
    <property type="match status" value="1"/>
</dbReference>
<proteinExistence type="inferred from homology"/>
<dbReference type="RefSeq" id="WP_044637841.1">
    <property type="nucleotide sequence ID" value="NZ_CP007202.1"/>
</dbReference>
<dbReference type="InterPro" id="IPR009060">
    <property type="entry name" value="UBA-like_sf"/>
</dbReference>
<dbReference type="Proteomes" id="UP000032229">
    <property type="component" value="Chromosome"/>
</dbReference>
<feature type="domain" description="Translation elongation factor EFTs/EF1B dimerisation" evidence="9">
    <location>
        <begin position="232"/>
        <end position="324"/>
    </location>
</feature>
<dbReference type="EMBL" id="CP007202">
    <property type="protein sequence ID" value="AJR03138.1"/>
    <property type="molecule type" value="Genomic_DNA"/>
</dbReference>
<dbReference type="FunFam" id="1.10.286.20:FF:000004">
    <property type="entry name" value="Elongation factor Ts"/>
    <property type="match status" value="1"/>
</dbReference>
<accession>A0A0C5W7L2</accession>
<reference evidence="10 11" key="1">
    <citation type="submission" date="2014-02" db="EMBL/GenBank/DDBJ databases">
        <authorList>
            <person name="Young C.-C."/>
            <person name="Hameed A."/>
            <person name="Huang H.-C."/>
            <person name="Shahina M."/>
        </authorList>
    </citation>
    <scope>NUCLEOTIDE SEQUENCE [LARGE SCALE GENOMIC DNA]</scope>
    <source>
        <strain evidence="10 11">CC-SAMT-1</strain>
    </source>
</reference>
<dbReference type="KEGG" id="sze:AW14_05265"/>
<evidence type="ECO:0000256" key="1">
    <source>
        <dbReference type="ARBA" id="ARBA00004496"/>
    </source>
</evidence>
<organism evidence="10 11">
    <name type="scientific">Siansivirga zeaxanthinifaciens CC-SAMT-1</name>
    <dbReference type="NCBI Taxonomy" id="1454006"/>
    <lineage>
        <taxon>Bacteria</taxon>
        <taxon>Pseudomonadati</taxon>
        <taxon>Bacteroidota</taxon>
        <taxon>Flavobacteriia</taxon>
        <taxon>Flavobacteriales</taxon>
        <taxon>Flavobacteriaceae</taxon>
        <taxon>Siansivirga</taxon>
    </lineage>
</organism>
<evidence type="ECO:0000256" key="3">
    <source>
        <dbReference type="ARBA" id="ARBA00016956"/>
    </source>
</evidence>
<comment type="similarity">
    <text evidence="2 8">Belongs to the EF-Ts family.</text>
</comment>
<evidence type="ECO:0000256" key="6">
    <source>
        <dbReference type="ARBA" id="ARBA00022917"/>
    </source>
</evidence>
<evidence type="ECO:0000259" key="9">
    <source>
        <dbReference type="Pfam" id="PF00889"/>
    </source>
</evidence>
<dbReference type="InterPro" id="IPR001816">
    <property type="entry name" value="Transl_elong_EFTs/EF1B"/>
</dbReference>
<dbReference type="GO" id="GO:0005737">
    <property type="term" value="C:cytoplasm"/>
    <property type="evidence" value="ECO:0007669"/>
    <property type="project" value="UniProtKB-SubCell"/>
</dbReference>
<dbReference type="OrthoDB" id="9808348at2"/>
<dbReference type="Gene3D" id="1.10.8.10">
    <property type="entry name" value="DNA helicase RuvA subunit, C-terminal domain"/>
    <property type="match status" value="1"/>
</dbReference>
<dbReference type="PROSITE" id="PS01126">
    <property type="entry name" value="EF_TS_1"/>
    <property type="match status" value="1"/>
</dbReference>
<dbReference type="PANTHER" id="PTHR11741">
    <property type="entry name" value="ELONGATION FACTOR TS"/>
    <property type="match status" value="1"/>
</dbReference>
<dbReference type="GO" id="GO:0003746">
    <property type="term" value="F:translation elongation factor activity"/>
    <property type="evidence" value="ECO:0007669"/>
    <property type="project" value="UniProtKB-UniRule"/>
</dbReference>
<dbReference type="HAMAP" id="MF_00050">
    <property type="entry name" value="EF_Ts"/>
    <property type="match status" value="1"/>
</dbReference>
<evidence type="ECO:0000313" key="11">
    <source>
        <dbReference type="Proteomes" id="UP000032229"/>
    </source>
</evidence>
<feature type="domain" description="Translation elongation factor EFTs/EF1B dimerisation" evidence="9">
    <location>
        <begin position="77"/>
        <end position="214"/>
    </location>
</feature>
<dbReference type="PANTHER" id="PTHR11741:SF0">
    <property type="entry name" value="ELONGATION FACTOR TS, MITOCHONDRIAL"/>
    <property type="match status" value="1"/>
</dbReference>